<dbReference type="GO" id="GO:0030976">
    <property type="term" value="F:thiamine pyrophosphate binding"/>
    <property type="evidence" value="ECO:0007669"/>
    <property type="project" value="TreeGrafter"/>
</dbReference>
<dbReference type="PANTHER" id="PTHR30006:SF2">
    <property type="entry name" value="ABC TRANSPORTER SUBSTRATE-BINDING PROTEIN"/>
    <property type="match status" value="1"/>
</dbReference>
<dbReference type="CDD" id="cd13544">
    <property type="entry name" value="PBP2_Fbp_like_1"/>
    <property type="match status" value="1"/>
</dbReference>
<keyword evidence="4" id="KW-1185">Reference proteome</keyword>
<dbReference type="GO" id="GO:0030288">
    <property type="term" value="C:outer membrane-bounded periplasmic space"/>
    <property type="evidence" value="ECO:0007669"/>
    <property type="project" value="TreeGrafter"/>
</dbReference>
<dbReference type="Proteomes" id="UP000322110">
    <property type="component" value="Unassembled WGS sequence"/>
</dbReference>
<organism evidence="3 4">
    <name type="scientific">Teichococcus oryzae</name>
    <dbReference type="NCBI Taxonomy" id="1608942"/>
    <lineage>
        <taxon>Bacteria</taxon>
        <taxon>Pseudomonadati</taxon>
        <taxon>Pseudomonadota</taxon>
        <taxon>Alphaproteobacteria</taxon>
        <taxon>Acetobacterales</taxon>
        <taxon>Roseomonadaceae</taxon>
        <taxon>Roseomonas</taxon>
    </lineage>
</organism>
<dbReference type="SUPFAM" id="SSF53850">
    <property type="entry name" value="Periplasmic binding protein-like II"/>
    <property type="match status" value="1"/>
</dbReference>
<dbReference type="InterPro" id="IPR026045">
    <property type="entry name" value="Ferric-bd"/>
</dbReference>
<keyword evidence="1 2" id="KW-0732">Signal</keyword>
<dbReference type="GO" id="GO:0030975">
    <property type="term" value="F:thiamine binding"/>
    <property type="evidence" value="ECO:0007669"/>
    <property type="project" value="TreeGrafter"/>
</dbReference>
<name>A0A5B2TC28_9PROT</name>
<dbReference type="Gene3D" id="3.40.190.10">
    <property type="entry name" value="Periplasmic binding protein-like II"/>
    <property type="match status" value="2"/>
</dbReference>
<reference evidence="3 4" key="1">
    <citation type="journal article" date="2015" name="Int. J. Syst. Evol. Microbiol.">
        <title>Roseomonas oryzae sp. nov., isolated from paddy rhizosphere soil.</title>
        <authorList>
            <person name="Ramaprasad E.V."/>
            <person name="Sasikala Ch."/>
            <person name="Ramana Ch.V."/>
        </authorList>
    </citation>
    <scope>NUCLEOTIDE SEQUENCE [LARGE SCALE GENOMIC DNA]</scope>
    <source>
        <strain evidence="3 4">KCTC 42542</strain>
    </source>
</reference>
<gene>
    <name evidence="3" type="ORF">F0Q34_17200</name>
</gene>
<sequence>MTRISPMRPIAFATLAAGLGLGLGVAALPATAAAQGTLNLYCSVQIEWCQAAATNFQRDTGIRVNMTQRGSGETLAAIRAESQNPRGDVWFGGTGDPHLAAAEENLSQVYESPNNVHLQPWALTQWNQSGKRAVGVYAGAVGFGFNTELLARKTIAAPACWADLLEPRFKGEIQVANPNSSGTAYVIIATLVQLMGEEQGFDYLKKLHANINAYARSGTGPIKAVARGETGVSLSFVHDAVVEKNAGFPVSYATPCEGTGYEIGSMSILRGARNLTQARRFYDWALTEPAQRLGYEASKQLQTPSNKNAPLPPDAPDLSKIKLVEYDFAKYGRAAERRRLIERWDREVGSLPR</sequence>
<dbReference type="AlphaFoldDB" id="A0A5B2TC28"/>
<proteinExistence type="predicted"/>
<evidence type="ECO:0000256" key="2">
    <source>
        <dbReference type="SAM" id="SignalP"/>
    </source>
</evidence>
<dbReference type="InterPro" id="IPR001188">
    <property type="entry name" value="Sperm_putr-bd"/>
</dbReference>
<dbReference type="OrthoDB" id="9766989at2"/>
<protein>
    <submittedName>
        <fullName evidence="3">ABC transporter substrate-binding protein</fullName>
    </submittedName>
</protein>
<accession>A0A5B2TC28</accession>
<dbReference type="GO" id="GO:0015846">
    <property type="term" value="P:polyamine transport"/>
    <property type="evidence" value="ECO:0007669"/>
    <property type="project" value="InterPro"/>
</dbReference>
<evidence type="ECO:0000313" key="4">
    <source>
        <dbReference type="Proteomes" id="UP000322110"/>
    </source>
</evidence>
<dbReference type="PANTHER" id="PTHR30006">
    <property type="entry name" value="THIAMINE-BINDING PERIPLASMIC PROTEIN-RELATED"/>
    <property type="match status" value="1"/>
</dbReference>
<dbReference type="Pfam" id="PF13343">
    <property type="entry name" value="SBP_bac_6"/>
    <property type="match status" value="1"/>
</dbReference>
<dbReference type="PIRSF" id="PIRSF002825">
    <property type="entry name" value="CfbpA"/>
    <property type="match status" value="1"/>
</dbReference>
<feature type="signal peptide" evidence="2">
    <location>
        <begin position="1"/>
        <end position="32"/>
    </location>
</feature>
<dbReference type="GO" id="GO:0015888">
    <property type="term" value="P:thiamine transport"/>
    <property type="evidence" value="ECO:0007669"/>
    <property type="project" value="TreeGrafter"/>
</dbReference>
<evidence type="ECO:0000256" key="1">
    <source>
        <dbReference type="ARBA" id="ARBA00022729"/>
    </source>
</evidence>
<feature type="chain" id="PRO_5023000190" evidence="2">
    <location>
        <begin position="33"/>
        <end position="353"/>
    </location>
</feature>
<evidence type="ECO:0000313" key="3">
    <source>
        <dbReference type="EMBL" id="KAA2212051.1"/>
    </source>
</evidence>
<comment type="caution">
    <text evidence="3">The sequence shown here is derived from an EMBL/GenBank/DDBJ whole genome shotgun (WGS) entry which is preliminary data.</text>
</comment>
<dbReference type="PRINTS" id="PR00909">
    <property type="entry name" value="SPERMDNBNDNG"/>
</dbReference>
<dbReference type="EMBL" id="VUKA01000012">
    <property type="protein sequence ID" value="KAA2212051.1"/>
    <property type="molecule type" value="Genomic_DNA"/>
</dbReference>
<dbReference type="GO" id="GO:0019808">
    <property type="term" value="F:polyamine binding"/>
    <property type="evidence" value="ECO:0007669"/>
    <property type="project" value="InterPro"/>
</dbReference>